<evidence type="ECO:0000259" key="4">
    <source>
        <dbReference type="PROSITE" id="PS51387"/>
    </source>
</evidence>
<dbReference type="PANTHER" id="PTHR43716:SF2">
    <property type="entry name" value="BLL6224 PROTEIN"/>
    <property type="match status" value="1"/>
</dbReference>
<dbReference type="RefSeq" id="WP_377006274.1">
    <property type="nucleotide sequence ID" value="NZ_JBHSLV010000005.1"/>
</dbReference>
<dbReference type="InterPro" id="IPR006094">
    <property type="entry name" value="Oxid_FAD_bind_N"/>
</dbReference>
<evidence type="ECO:0000313" key="5">
    <source>
        <dbReference type="EMBL" id="MFC5391426.1"/>
    </source>
</evidence>
<dbReference type="Gene3D" id="3.30.70.2740">
    <property type="match status" value="1"/>
</dbReference>
<evidence type="ECO:0000256" key="2">
    <source>
        <dbReference type="ARBA" id="ARBA00022630"/>
    </source>
</evidence>
<dbReference type="InterPro" id="IPR004113">
    <property type="entry name" value="FAD-bd_oxidored_4_C"/>
</dbReference>
<name>A0ABW0H4Q1_9HYPH</name>
<dbReference type="InterPro" id="IPR016169">
    <property type="entry name" value="FAD-bd_PCMH_sub2"/>
</dbReference>
<accession>A0ABW0H4Q1</accession>
<dbReference type="InterPro" id="IPR016171">
    <property type="entry name" value="Vanillyl_alc_oxidase_C-sub2"/>
</dbReference>
<protein>
    <submittedName>
        <fullName evidence="5">FAD-binding oxidoreductase</fullName>
    </submittedName>
</protein>
<dbReference type="SUPFAM" id="SSF56176">
    <property type="entry name" value="FAD-binding/transporter-associated domain-like"/>
    <property type="match status" value="1"/>
</dbReference>
<dbReference type="PANTHER" id="PTHR43716">
    <property type="entry name" value="D-2-HYDROXYGLUTARATE DEHYDROGENASE, MITOCHONDRIAL"/>
    <property type="match status" value="1"/>
</dbReference>
<dbReference type="Gene3D" id="3.30.43.10">
    <property type="entry name" value="Uridine Diphospho-n-acetylenolpyruvylglucosamine Reductase, domain 2"/>
    <property type="match status" value="1"/>
</dbReference>
<evidence type="ECO:0000256" key="3">
    <source>
        <dbReference type="ARBA" id="ARBA00022827"/>
    </source>
</evidence>
<organism evidence="5 6">
    <name type="scientific">Bosea vestrisii</name>
    <dbReference type="NCBI Taxonomy" id="151416"/>
    <lineage>
        <taxon>Bacteria</taxon>
        <taxon>Pseudomonadati</taxon>
        <taxon>Pseudomonadota</taxon>
        <taxon>Alphaproteobacteria</taxon>
        <taxon>Hyphomicrobiales</taxon>
        <taxon>Boseaceae</taxon>
        <taxon>Bosea</taxon>
    </lineage>
</organism>
<dbReference type="InterPro" id="IPR051264">
    <property type="entry name" value="FAD-oxidored/transferase_4"/>
</dbReference>
<feature type="domain" description="FAD-binding PCMH-type" evidence="4">
    <location>
        <begin position="40"/>
        <end position="221"/>
    </location>
</feature>
<dbReference type="InterPro" id="IPR016167">
    <property type="entry name" value="FAD-bd_PCMH_sub1"/>
</dbReference>
<keyword evidence="2" id="KW-0285">Flavoprotein</keyword>
<comment type="similarity">
    <text evidence="1">Belongs to the FAD-binding oxidoreductase/transferase type 4 family.</text>
</comment>
<dbReference type="InterPro" id="IPR016164">
    <property type="entry name" value="FAD-linked_Oxase-like_C"/>
</dbReference>
<evidence type="ECO:0000256" key="1">
    <source>
        <dbReference type="ARBA" id="ARBA00008000"/>
    </source>
</evidence>
<reference evidence="6" key="1">
    <citation type="journal article" date="2019" name="Int. J. Syst. Evol. Microbiol.">
        <title>The Global Catalogue of Microorganisms (GCM) 10K type strain sequencing project: providing services to taxonomists for standard genome sequencing and annotation.</title>
        <authorList>
            <consortium name="The Broad Institute Genomics Platform"/>
            <consortium name="The Broad Institute Genome Sequencing Center for Infectious Disease"/>
            <person name="Wu L."/>
            <person name="Ma J."/>
        </authorList>
    </citation>
    <scope>NUCLEOTIDE SEQUENCE [LARGE SCALE GENOMIC DNA]</scope>
    <source>
        <strain evidence="6">CGMCC 1.16326</strain>
    </source>
</reference>
<dbReference type="SUPFAM" id="SSF55103">
    <property type="entry name" value="FAD-linked oxidases, C-terminal domain"/>
    <property type="match status" value="1"/>
</dbReference>
<dbReference type="Gene3D" id="3.30.465.10">
    <property type="match status" value="1"/>
</dbReference>
<comment type="caution">
    <text evidence="5">The sequence shown here is derived from an EMBL/GenBank/DDBJ whole genome shotgun (WGS) entry which is preliminary data.</text>
</comment>
<dbReference type="EMBL" id="JBHSLV010000005">
    <property type="protein sequence ID" value="MFC5391426.1"/>
    <property type="molecule type" value="Genomic_DNA"/>
</dbReference>
<keyword evidence="3" id="KW-0274">FAD</keyword>
<dbReference type="InterPro" id="IPR016166">
    <property type="entry name" value="FAD-bd_PCMH"/>
</dbReference>
<keyword evidence="6" id="KW-1185">Reference proteome</keyword>
<proteinExistence type="inferred from homology"/>
<dbReference type="Gene3D" id="1.10.45.10">
    <property type="entry name" value="Vanillyl-alcohol Oxidase, Chain A, domain 4"/>
    <property type="match status" value="1"/>
</dbReference>
<gene>
    <name evidence="5" type="ORF">ACFPPC_02095</name>
</gene>
<evidence type="ECO:0000313" key="6">
    <source>
        <dbReference type="Proteomes" id="UP001596104"/>
    </source>
</evidence>
<sequence>MPSSPPADLLAELEAMIGGEHVLTGAEAIAPYCEDWRGRRHGIARAVARPASVDEVAKIVDWSRRHRVPLVPQGGNTGLVYGGIPDDSGQAVVVQLGRMNRVRALDTADAVAIVEAGVILQTLQQRAAEAGLFFPVSLAAEGSCQIGGTIATNAGGTAVLRYGNMRDQVLGLEVVLPDGQIWNGLRTLRKDNTGYDLKHLFIGSEGTLGIVTAAALKLHAAPRSRATALASVRDFAAAVRLFQLAREHAADVLSGCECFTEACRALVETHAPHVAQPALRGGVYVLLQLDAASPEIPLDAILEGILAAGFDQDIVEDGVIAQSLAQAEQLWGLRENITEAQKRAGPSFSHDVSTPISAIPDFVERCLAALQALEPGLRPVVFGHIGDGNLHFNILAPAGLDPSRRHILQEQVETALYDLVAAYRGSISAEHGLGEMKRDLIEHYRPSLDSELMRAVKRQFDPSNLMNPGKAVRLL</sequence>
<dbReference type="PROSITE" id="PS51387">
    <property type="entry name" value="FAD_PCMH"/>
    <property type="match status" value="1"/>
</dbReference>
<dbReference type="InterPro" id="IPR036318">
    <property type="entry name" value="FAD-bd_PCMH-like_sf"/>
</dbReference>
<dbReference type="Gene3D" id="3.30.70.2190">
    <property type="match status" value="1"/>
</dbReference>
<dbReference type="Pfam" id="PF02913">
    <property type="entry name" value="FAD-oxidase_C"/>
    <property type="match status" value="1"/>
</dbReference>
<dbReference type="Proteomes" id="UP001596104">
    <property type="component" value="Unassembled WGS sequence"/>
</dbReference>
<dbReference type="Pfam" id="PF01565">
    <property type="entry name" value="FAD_binding_4"/>
    <property type="match status" value="1"/>
</dbReference>